<reference evidence="1 2" key="1">
    <citation type="journal article" date="2018" name="J. Allergy Clin. Immunol.">
        <title>High-quality assembly of Dermatophagoides pteronyssinus genome and transcriptome reveals a wide range of novel allergens.</title>
        <authorList>
            <person name="Liu X.Y."/>
            <person name="Yang K.Y."/>
            <person name="Wang M.Q."/>
            <person name="Kwok J.S."/>
            <person name="Zeng X."/>
            <person name="Yang Z."/>
            <person name="Xiao X.J."/>
            <person name="Lau C.P."/>
            <person name="Li Y."/>
            <person name="Huang Z.M."/>
            <person name="Ba J.G."/>
            <person name="Yim A.K."/>
            <person name="Ouyang C.Y."/>
            <person name="Ngai S.M."/>
            <person name="Chan T.F."/>
            <person name="Leung E.L."/>
            <person name="Liu L."/>
            <person name="Liu Z.G."/>
            <person name="Tsui S.K."/>
        </authorList>
    </citation>
    <scope>NUCLEOTIDE SEQUENCE [LARGE SCALE GENOMIC DNA]</scope>
    <source>
        <strain evidence="1">Derp</strain>
    </source>
</reference>
<evidence type="ECO:0000313" key="1">
    <source>
        <dbReference type="EMBL" id="KAH9423724.1"/>
    </source>
</evidence>
<organism evidence="1 2">
    <name type="scientific">Dermatophagoides pteronyssinus</name>
    <name type="common">European house dust mite</name>
    <dbReference type="NCBI Taxonomy" id="6956"/>
    <lineage>
        <taxon>Eukaryota</taxon>
        <taxon>Metazoa</taxon>
        <taxon>Ecdysozoa</taxon>
        <taxon>Arthropoda</taxon>
        <taxon>Chelicerata</taxon>
        <taxon>Arachnida</taxon>
        <taxon>Acari</taxon>
        <taxon>Acariformes</taxon>
        <taxon>Sarcoptiformes</taxon>
        <taxon>Astigmata</taxon>
        <taxon>Psoroptidia</taxon>
        <taxon>Analgoidea</taxon>
        <taxon>Pyroglyphidae</taxon>
        <taxon>Dermatophagoidinae</taxon>
        <taxon>Dermatophagoides</taxon>
    </lineage>
</organism>
<gene>
    <name evidence="1" type="ORF">DERP_005305</name>
</gene>
<proteinExistence type="predicted"/>
<keyword evidence="2" id="KW-1185">Reference proteome</keyword>
<dbReference type="Proteomes" id="UP000887458">
    <property type="component" value="Unassembled WGS sequence"/>
</dbReference>
<comment type="caution">
    <text evidence="1">The sequence shown here is derived from an EMBL/GenBank/DDBJ whole genome shotgun (WGS) entry which is preliminary data.</text>
</comment>
<accession>A0ABQ8JM77</accession>
<sequence>MNSKENIFEISIFLIEITLFVDTDVDNLVKHTKKRTKSLKGVHPVFSTKNYYQIDEKTLGGDDFNNNVNL</sequence>
<dbReference type="EMBL" id="NJHN03000031">
    <property type="protein sequence ID" value="KAH9423724.1"/>
    <property type="molecule type" value="Genomic_DNA"/>
</dbReference>
<protein>
    <submittedName>
        <fullName evidence="1">Uncharacterized protein</fullName>
    </submittedName>
</protein>
<name>A0ABQ8JM77_DERPT</name>
<evidence type="ECO:0000313" key="2">
    <source>
        <dbReference type="Proteomes" id="UP000887458"/>
    </source>
</evidence>
<reference evidence="1 2" key="2">
    <citation type="journal article" date="2022" name="Mol. Biol. Evol.">
        <title>Comparative Genomics Reveals Insights into the Divergent Evolution of Astigmatic Mites and Household Pest Adaptations.</title>
        <authorList>
            <person name="Xiong Q."/>
            <person name="Wan A.T."/>
            <person name="Liu X."/>
            <person name="Fung C.S."/>
            <person name="Xiao X."/>
            <person name="Malainual N."/>
            <person name="Hou J."/>
            <person name="Wang L."/>
            <person name="Wang M."/>
            <person name="Yang K.Y."/>
            <person name="Cui Y."/>
            <person name="Leung E.L."/>
            <person name="Nong W."/>
            <person name="Shin S.K."/>
            <person name="Au S.W."/>
            <person name="Jeong K.Y."/>
            <person name="Chew F.T."/>
            <person name="Hui J.H."/>
            <person name="Leung T.F."/>
            <person name="Tungtrongchitr A."/>
            <person name="Zhong N."/>
            <person name="Liu Z."/>
            <person name="Tsui S.K."/>
        </authorList>
    </citation>
    <scope>NUCLEOTIDE SEQUENCE [LARGE SCALE GENOMIC DNA]</scope>
    <source>
        <strain evidence="1">Derp</strain>
    </source>
</reference>